<sequence>MQQSLENPVCLMRLSGMFYIQKQVEGILNLPFIEKYLLAATRITA</sequence>
<dbReference type="EMBL" id="HG994369">
    <property type="protein sequence ID" value="CAF1932940.1"/>
    <property type="molecule type" value="Genomic_DNA"/>
</dbReference>
<protein>
    <submittedName>
        <fullName evidence="1">(rape) hypothetical protein</fullName>
    </submittedName>
</protein>
<organism evidence="1">
    <name type="scientific">Brassica napus</name>
    <name type="common">Rape</name>
    <dbReference type="NCBI Taxonomy" id="3708"/>
    <lineage>
        <taxon>Eukaryota</taxon>
        <taxon>Viridiplantae</taxon>
        <taxon>Streptophyta</taxon>
        <taxon>Embryophyta</taxon>
        <taxon>Tracheophyta</taxon>
        <taxon>Spermatophyta</taxon>
        <taxon>Magnoliopsida</taxon>
        <taxon>eudicotyledons</taxon>
        <taxon>Gunneridae</taxon>
        <taxon>Pentapetalae</taxon>
        <taxon>rosids</taxon>
        <taxon>malvids</taxon>
        <taxon>Brassicales</taxon>
        <taxon>Brassicaceae</taxon>
        <taxon>Brassiceae</taxon>
        <taxon>Brassica</taxon>
    </lineage>
</organism>
<evidence type="ECO:0000313" key="1">
    <source>
        <dbReference type="EMBL" id="CAF1932940.1"/>
    </source>
</evidence>
<dbReference type="Proteomes" id="UP001295469">
    <property type="component" value="Chromosome C05"/>
</dbReference>
<gene>
    <name evidence="1" type="ORF">DARMORV10_C05P46620.1</name>
</gene>
<accession>A0A816L825</accession>
<dbReference type="AlphaFoldDB" id="A0A816L825"/>
<proteinExistence type="predicted"/>
<name>A0A816L825_BRANA</name>
<reference evidence="1" key="1">
    <citation type="submission" date="2021-01" db="EMBL/GenBank/DDBJ databases">
        <authorList>
            <consortium name="Genoscope - CEA"/>
            <person name="William W."/>
        </authorList>
    </citation>
    <scope>NUCLEOTIDE SEQUENCE</scope>
</reference>